<feature type="domain" description="Cyclic nucleotide-binding" evidence="1">
    <location>
        <begin position="21"/>
        <end position="123"/>
    </location>
</feature>
<dbReference type="InterPro" id="IPR018490">
    <property type="entry name" value="cNMP-bd_dom_sf"/>
</dbReference>
<dbReference type="Pfam" id="PF00027">
    <property type="entry name" value="cNMP_binding"/>
    <property type="match status" value="1"/>
</dbReference>
<dbReference type="InterPro" id="IPR014710">
    <property type="entry name" value="RmlC-like_jellyroll"/>
</dbReference>
<evidence type="ECO:0000259" key="1">
    <source>
        <dbReference type="PROSITE" id="PS50042"/>
    </source>
</evidence>
<dbReference type="PROSITE" id="PS50042">
    <property type="entry name" value="CNMP_BINDING_3"/>
    <property type="match status" value="1"/>
</dbReference>
<dbReference type="RefSeq" id="WP_090604753.1">
    <property type="nucleotide sequence ID" value="NZ_FNZR01000003.1"/>
</dbReference>
<dbReference type="EMBL" id="FNZR01000003">
    <property type="protein sequence ID" value="SEL02295.1"/>
    <property type="molecule type" value="Genomic_DNA"/>
</dbReference>
<proteinExistence type="predicted"/>
<keyword evidence="2" id="KW-0418">Kinase</keyword>
<dbReference type="OrthoDB" id="1092431at2"/>
<dbReference type="AlphaFoldDB" id="A0A1H7LUV7"/>
<dbReference type="STRING" id="332977.SAMN05421740_103265"/>
<evidence type="ECO:0000313" key="2">
    <source>
        <dbReference type="EMBL" id="SEL02295.1"/>
    </source>
</evidence>
<evidence type="ECO:0000313" key="3">
    <source>
        <dbReference type="Proteomes" id="UP000198916"/>
    </source>
</evidence>
<dbReference type="Proteomes" id="UP000198916">
    <property type="component" value="Unassembled WGS sequence"/>
</dbReference>
<dbReference type="GO" id="GO:0016301">
    <property type="term" value="F:kinase activity"/>
    <property type="evidence" value="ECO:0007669"/>
    <property type="project" value="UniProtKB-KW"/>
</dbReference>
<dbReference type="InterPro" id="IPR000595">
    <property type="entry name" value="cNMP-bd_dom"/>
</dbReference>
<protein>
    <submittedName>
        <fullName evidence="2">cAMP-binding domain of CRP or a regulatory subunit of cAMP-dependent protein kinases</fullName>
    </submittedName>
</protein>
<sequence>MVQKEHEIVSLNAISAFFGTKKFSKGAILLRQGEKSQYGYQVLSGCLRSFVIDTAGKEHIIQFAPENWLLTDMNAFLNNSSAVMNIDVIEESEVIVYDKRVFSYLEQASKEVLLAEIKRFQNNIIAHNNRIIALLSATAEERYISFMETYPSLHQRLPLKLIAAYLGITPEFLSRIRKKLVKK</sequence>
<organism evidence="2 3">
    <name type="scientific">Parapedobacter koreensis</name>
    <dbReference type="NCBI Taxonomy" id="332977"/>
    <lineage>
        <taxon>Bacteria</taxon>
        <taxon>Pseudomonadati</taxon>
        <taxon>Bacteroidota</taxon>
        <taxon>Sphingobacteriia</taxon>
        <taxon>Sphingobacteriales</taxon>
        <taxon>Sphingobacteriaceae</taxon>
        <taxon>Parapedobacter</taxon>
    </lineage>
</organism>
<dbReference type="Gene3D" id="2.60.120.10">
    <property type="entry name" value="Jelly Rolls"/>
    <property type="match status" value="1"/>
</dbReference>
<name>A0A1H7LUV7_9SPHI</name>
<accession>A0A1H7LUV7</accession>
<keyword evidence="3" id="KW-1185">Reference proteome</keyword>
<dbReference type="SUPFAM" id="SSF51206">
    <property type="entry name" value="cAMP-binding domain-like"/>
    <property type="match status" value="1"/>
</dbReference>
<dbReference type="CDD" id="cd00038">
    <property type="entry name" value="CAP_ED"/>
    <property type="match status" value="1"/>
</dbReference>
<keyword evidence="2" id="KW-0808">Transferase</keyword>
<gene>
    <name evidence="2" type="ORF">SAMN05421740_103265</name>
</gene>
<reference evidence="3" key="1">
    <citation type="submission" date="2016-10" db="EMBL/GenBank/DDBJ databases">
        <authorList>
            <person name="Varghese N."/>
            <person name="Submissions S."/>
        </authorList>
    </citation>
    <scope>NUCLEOTIDE SEQUENCE [LARGE SCALE GENOMIC DNA]</scope>
    <source>
        <strain evidence="3">Jip14</strain>
    </source>
</reference>